<proteinExistence type="predicted"/>
<keyword evidence="3" id="KW-0812">Transmembrane</keyword>
<keyword evidence="6" id="KW-1185">Reference proteome</keyword>
<dbReference type="Gene3D" id="2.130.10.10">
    <property type="entry name" value="YVTN repeat-like/Quinoprotein amine dehydrogenase"/>
    <property type="match status" value="1"/>
</dbReference>
<feature type="signal peptide" evidence="4">
    <location>
        <begin position="1"/>
        <end position="20"/>
    </location>
</feature>
<keyword evidence="1" id="KW-0175">Coiled coil</keyword>
<dbReference type="InterPro" id="IPR045288">
    <property type="entry name" value="At1g75140-like"/>
</dbReference>
<feature type="transmembrane region" description="Helical" evidence="3">
    <location>
        <begin position="508"/>
        <end position="528"/>
    </location>
</feature>
<reference evidence="5 6" key="1">
    <citation type="submission" date="2021-07" db="EMBL/GenBank/DDBJ databases">
        <title>The Aristolochia fimbriata genome: insights into angiosperm evolution, floral development and chemical biosynthesis.</title>
        <authorList>
            <person name="Jiao Y."/>
        </authorList>
    </citation>
    <scope>NUCLEOTIDE SEQUENCE [LARGE SCALE GENOMIC DNA]</scope>
    <source>
        <strain evidence="5">IBCAS-2021</strain>
        <tissue evidence="5">Leaf</tissue>
    </source>
</reference>
<name>A0AAV7EW14_ARIFI</name>
<feature type="region of interest" description="Disordered" evidence="2">
    <location>
        <begin position="580"/>
        <end position="609"/>
    </location>
</feature>
<feature type="coiled-coil region" evidence="1">
    <location>
        <begin position="59"/>
        <end position="93"/>
    </location>
</feature>
<feature type="compositionally biased region" description="Low complexity" evidence="2">
    <location>
        <begin position="582"/>
        <end position="594"/>
    </location>
</feature>
<keyword evidence="3" id="KW-0472">Membrane</keyword>
<protein>
    <submittedName>
        <fullName evidence="5">Uncharacterized protein</fullName>
    </submittedName>
</protein>
<evidence type="ECO:0000256" key="2">
    <source>
        <dbReference type="SAM" id="MobiDB-lite"/>
    </source>
</evidence>
<dbReference type="InterPro" id="IPR015943">
    <property type="entry name" value="WD40/YVTN_repeat-like_dom_sf"/>
</dbReference>
<organism evidence="5 6">
    <name type="scientific">Aristolochia fimbriata</name>
    <name type="common">White veined hardy Dutchman's pipe vine</name>
    <dbReference type="NCBI Taxonomy" id="158543"/>
    <lineage>
        <taxon>Eukaryota</taxon>
        <taxon>Viridiplantae</taxon>
        <taxon>Streptophyta</taxon>
        <taxon>Embryophyta</taxon>
        <taxon>Tracheophyta</taxon>
        <taxon>Spermatophyta</taxon>
        <taxon>Magnoliopsida</taxon>
        <taxon>Magnoliidae</taxon>
        <taxon>Piperales</taxon>
        <taxon>Aristolochiaceae</taxon>
        <taxon>Aristolochia</taxon>
    </lineage>
</organism>
<dbReference type="PANTHER" id="PTHR35464">
    <property type="entry name" value="OS06G0115200 PROTEIN"/>
    <property type="match status" value="1"/>
</dbReference>
<comment type="caution">
    <text evidence="5">The sequence shown here is derived from an EMBL/GenBank/DDBJ whole genome shotgun (WGS) entry which is preliminary data.</text>
</comment>
<dbReference type="PANTHER" id="PTHR35464:SF1">
    <property type="entry name" value="OS06G0115200 PROTEIN"/>
    <property type="match status" value="1"/>
</dbReference>
<dbReference type="InterPro" id="IPR036322">
    <property type="entry name" value="WD40_repeat_dom_sf"/>
</dbReference>
<accession>A0AAV7EW14</accession>
<dbReference type="Proteomes" id="UP000825729">
    <property type="component" value="Unassembled WGS sequence"/>
</dbReference>
<evidence type="ECO:0000313" key="5">
    <source>
        <dbReference type="EMBL" id="KAG9452834.1"/>
    </source>
</evidence>
<keyword evidence="3" id="KW-1133">Transmembrane helix</keyword>
<evidence type="ECO:0000256" key="4">
    <source>
        <dbReference type="SAM" id="SignalP"/>
    </source>
</evidence>
<sequence length="647" mass="71624">MAGVFGKGKVLLILLLFVSAPQFPLRFLFGFCSSVEHAQDSRYDVELEGGEDTDLLGVDDRQELQLRKLEELVKNLTDAVAKLESSLSELDKSRSANKGSHHLAERVVNVKSDDDFGGRLNLAREEGVERKGEGNDAVRTRGVTVTKYKPSWSERFQFLSAVKLESEPTCINILPYEDYEGFSKYVAVGDERGMIYIFMSNGDVLVEFDTLSDSPVTSMLSYMSIWKNESVLVTGHKDGAILVHRVWEASNGDDWSSLSMRNLRALTVPEKSEEDSSIMILELHLVGRIRYIMSSDTNGKIRIFLENGTLYGGATSLSRPLAFVKQRLMFLTENGAGSLDLRTMTVRESECEGLNGSFVKSYAFDSSERSKAYGFTSEKELIHVVLLGDIMNFKCLVRSKRKTDVDGPLVVNSIKGYLLVVNQETVFMYNVSSPHYMRMGGPRPLFFATIDEIRSAFVSSDSLADDTETRKPLISSDREKLVVLGLGSGYVGLYRSTLPVFKAEFNSVLWSSPVVLCILFLIGVWQFVGKKKESLTAWGPDDPFSATSMATGVSLGSGSGDRTYADSSRGADLMDLRGGALRGPSRRYGSPSRYTGAAATSFRPNPADPNYRAAAELKYRGQNLEMAGFPKRREPLFSNNQVADDAD</sequence>
<evidence type="ECO:0000256" key="1">
    <source>
        <dbReference type="SAM" id="Coils"/>
    </source>
</evidence>
<evidence type="ECO:0000256" key="3">
    <source>
        <dbReference type="SAM" id="Phobius"/>
    </source>
</evidence>
<evidence type="ECO:0000313" key="6">
    <source>
        <dbReference type="Proteomes" id="UP000825729"/>
    </source>
</evidence>
<dbReference type="EMBL" id="JAINDJ010000003">
    <property type="protein sequence ID" value="KAG9452834.1"/>
    <property type="molecule type" value="Genomic_DNA"/>
</dbReference>
<dbReference type="SUPFAM" id="SSF50978">
    <property type="entry name" value="WD40 repeat-like"/>
    <property type="match status" value="1"/>
</dbReference>
<dbReference type="AlphaFoldDB" id="A0AAV7EW14"/>
<keyword evidence="4" id="KW-0732">Signal</keyword>
<gene>
    <name evidence="5" type="ORF">H6P81_005738</name>
</gene>
<feature type="chain" id="PRO_5043753606" evidence="4">
    <location>
        <begin position="21"/>
        <end position="647"/>
    </location>
</feature>